<reference evidence="8 9" key="1">
    <citation type="journal article" date="2021" name="BMC Genomics">
        <title>Datura genome reveals duplications of psychoactive alkaloid biosynthetic genes and high mutation rate following tissue culture.</title>
        <authorList>
            <person name="Rajewski A."/>
            <person name="Carter-House D."/>
            <person name="Stajich J."/>
            <person name="Litt A."/>
        </authorList>
    </citation>
    <scope>NUCLEOTIDE SEQUENCE [LARGE SCALE GENOMIC DNA]</scope>
    <source>
        <strain evidence="8">AR-01</strain>
    </source>
</reference>
<proteinExistence type="predicted"/>
<evidence type="ECO:0000313" key="9">
    <source>
        <dbReference type="Proteomes" id="UP000823775"/>
    </source>
</evidence>
<evidence type="ECO:0000256" key="6">
    <source>
        <dbReference type="SAM" id="MobiDB-lite"/>
    </source>
</evidence>
<dbReference type="Proteomes" id="UP000823775">
    <property type="component" value="Unassembled WGS sequence"/>
</dbReference>
<keyword evidence="4" id="KW-0804">Transcription</keyword>
<evidence type="ECO:0000259" key="7">
    <source>
        <dbReference type="PROSITE" id="PS50863"/>
    </source>
</evidence>
<dbReference type="SUPFAM" id="SSF101936">
    <property type="entry name" value="DNA-binding pseudobarrel domain"/>
    <property type="match status" value="1"/>
</dbReference>
<dbReference type="CDD" id="cd10017">
    <property type="entry name" value="B3_DNA"/>
    <property type="match status" value="1"/>
</dbReference>
<dbReference type="PROSITE" id="PS50863">
    <property type="entry name" value="B3"/>
    <property type="match status" value="1"/>
</dbReference>
<dbReference type="EMBL" id="JACEIK010008550">
    <property type="protein sequence ID" value="MCE3051432.1"/>
    <property type="molecule type" value="Genomic_DNA"/>
</dbReference>
<evidence type="ECO:0000256" key="2">
    <source>
        <dbReference type="ARBA" id="ARBA00023015"/>
    </source>
</evidence>
<dbReference type="Pfam" id="PF02362">
    <property type="entry name" value="B3"/>
    <property type="match status" value="1"/>
</dbReference>
<keyword evidence="2" id="KW-0805">Transcription regulation</keyword>
<feature type="compositionally biased region" description="Low complexity" evidence="6">
    <location>
        <begin position="17"/>
        <end position="34"/>
    </location>
</feature>
<feature type="region of interest" description="Disordered" evidence="6">
    <location>
        <begin position="328"/>
        <end position="353"/>
    </location>
</feature>
<comment type="subcellular location">
    <subcellularLocation>
        <location evidence="1">Nucleus</location>
    </subcellularLocation>
</comment>
<evidence type="ECO:0000256" key="1">
    <source>
        <dbReference type="ARBA" id="ARBA00004123"/>
    </source>
</evidence>
<keyword evidence="9" id="KW-1185">Reference proteome</keyword>
<sequence>MMNFFGSRRGIQQQADSSKGICPSSQSSSSASSSYQHGRPSSNETSTELMLMDSSHCIIEREHMFDKVVTPSDVGKLNRLVIPKQHAEKYFPLDSTSNDKGGLLLNFEDRNGKPWRFRYSYWNSSQSYVMTKGWSRFVKEKKLDAGDIVSFQRGAGELAKHRLFIDWRRRPDDVMNNHFMRLPHHFSLLQPYPTYSHNNLLLEGGSSSSNNNIPQQQLQPQPQPPNNNYPNSYNMYGIGSPYYALSTVINANPFNNVVRSGAAAPSSVVEPRVFNSVPVVQGKVAAKRLRLFGVNMDYCPMDHSDMFSSSSIPTTAYSHFSSSLMNCNNSASPMPSQQSSEKGKSSMSLDLDI</sequence>
<comment type="caution">
    <text evidence="8">The sequence shown here is derived from an EMBL/GenBank/DDBJ whole genome shotgun (WGS) entry which is preliminary data.</text>
</comment>
<feature type="compositionally biased region" description="Low complexity" evidence="6">
    <location>
        <begin position="200"/>
        <end position="220"/>
    </location>
</feature>
<dbReference type="PANTHER" id="PTHR31140:SF2">
    <property type="entry name" value="B3 DOMAIN-CONTAINING TRANSCRIPTION FACTOR NGA2"/>
    <property type="match status" value="1"/>
</dbReference>
<gene>
    <name evidence="8" type="ORF">HAX54_049824</name>
</gene>
<organism evidence="8 9">
    <name type="scientific">Datura stramonium</name>
    <name type="common">Jimsonweed</name>
    <name type="synonym">Common thornapple</name>
    <dbReference type="NCBI Taxonomy" id="4076"/>
    <lineage>
        <taxon>Eukaryota</taxon>
        <taxon>Viridiplantae</taxon>
        <taxon>Streptophyta</taxon>
        <taxon>Embryophyta</taxon>
        <taxon>Tracheophyta</taxon>
        <taxon>Spermatophyta</taxon>
        <taxon>Magnoliopsida</taxon>
        <taxon>eudicotyledons</taxon>
        <taxon>Gunneridae</taxon>
        <taxon>Pentapetalae</taxon>
        <taxon>asterids</taxon>
        <taxon>lamiids</taxon>
        <taxon>Solanales</taxon>
        <taxon>Solanaceae</taxon>
        <taxon>Solanoideae</taxon>
        <taxon>Datureae</taxon>
        <taxon>Datura</taxon>
    </lineage>
</organism>
<name>A0ABS8WMZ9_DATST</name>
<evidence type="ECO:0000256" key="5">
    <source>
        <dbReference type="ARBA" id="ARBA00023242"/>
    </source>
</evidence>
<feature type="region of interest" description="Disordered" evidence="6">
    <location>
        <begin position="1"/>
        <end position="47"/>
    </location>
</feature>
<keyword evidence="3" id="KW-0238">DNA-binding</keyword>
<dbReference type="Gene3D" id="2.40.330.10">
    <property type="entry name" value="DNA-binding pseudobarrel domain"/>
    <property type="match status" value="1"/>
</dbReference>
<feature type="region of interest" description="Disordered" evidence="6">
    <location>
        <begin position="200"/>
        <end position="231"/>
    </location>
</feature>
<protein>
    <recommendedName>
        <fullName evidence="7">TF-B3 domain-containing protein</fullName>
    </recommendedName>
</protein>
<evidence type="ECO:0000313" key="8">
    <source>
        <dbReference type="EMBL" id="MCE3051432.1"/>
    </source>
</evidence>
<evidence type="ECO:0000256" key="4">
    <source>
        <dbReference type="ARBA" id="ARBA00023163"/>
    </source>
</evidence>
<dbReference type="PANTHER" id="PTHR31140">
    <property type="entry name" value="B3 DOMAIN-CONTAINING TRANSCRIPTION FACTOR ABI3"/>
    <property type="match status" value="1"/>
</dbReference>
<feature type="domain" description="TF-B3" evidence="7">
    <location>
        <begin position="65"/>
        <end position="171"/>
    </location>
</feature>
<dbReference type="InterPro" id="IPR044800">
    <property type="entry name" value="LEC2-like"/>
</dbReference>
<evidence type="ECO:0000256" key="3">
    <source>
        <dbReference type="ARBA" id="ARBA00023125"/>
    </source>
</evidence>
<dbReference type="InterPro" id="IPR015300">
    <property type="entry name" value="DNA-bd_pseudobarrel_sf"/>
</dbReference>
<keyword evidence="5" id="KW-0539">Nucleus</keyword>
<accession>A0ABS8WMZ9</accession>
<feature type="compositionally biased region" description="Polar residues" evidence="6">
    <location>
        <begin position="35"/>
        <end position="47"/>
    </location>
</feature>
<dbReference type="InterPro" id="IPR003340">
    <property type="entry name" value="B3_DNA-bd"/>
</dbReference>
<dbReference type="SMART" id="SM01019">
    <property type="entry name" value="B3"/>
    <property type="match status" value="1"/>
</dbReference>